<proteinExistence type="predicted"/>
<evidence type="ECO:0000256" key="1">
    <source>
        <dbReference type="SAM" id="MobiDB-lite"/>
    </source>
</evidence>
<reference evidence="2 3" key="1">
    <citation type="journal article" date="2014" name="PLoS Genet.">
        <title>Phylogenetically driven sequencing of extremely halophilic archaea reveals strategies for static and dynamic osmo-response.</title>
        <authorList>
            <person name="Becker E.A."/>
            <person name="Seitzer P.M."/>
            <person name="Tritt A."/>
            <person name="Larsen D."/>
            <person name="Krusor M."/>
            <person name="Yao A.I."/>
            <person name="Wu D."/>
            <person name="Madern D."/>
            <person name="Eisen J.A."/>
            <person name="Darling A.E."/>
            <person name="Facciotti M.T."/>
        </authorList>
    </citation>
    <scope>NUCLEOTIDE SEQUENCE [LARGE SCALE GENOMIC DNA]</scope>
    <source>
        <strain evidence="2 3">DSM 5350</strain>
    </source>
</reference>
<dbReference type="PATRIC" id="fig|1227455.4.peg.673"/>
<feature type="region of interest" description="Disordered" evidence="1">
    <location>
        <begin position="1"/>
        <end position="23"/>
    </location>
</feature>
<keyword evidence="3" id="KW-1185">Reference proteome</keyword>
<dbReference type="OrthoDB" id="213760at2157"/>
<gene>
    <name evidence="2" type="ORF">C449_03306</name>
</gene>
<dbReference type="RefSeq" id="WP_006076483.1">
    <property type="nucleotide sequence ID" value="NZ_AOMD01000012.1"/>
</dbReference>
<dbReference type="EMBL" id="AOMD01000012">
    <property type="protein sequence ID" value="EMA46661.1"/>
    <property type="molecule type" value="Genomic_DNA"/>
</dbReference>
<dbReference type="Proteomes" id="UP000011669">
    <property type="component" value="Unassembled WGS sequence"/>
</dbReference>
<feature type="compositionally biased region" description="Polar residues" evidence="1">
    <location>
        <begin position="10"/>
        <end position="20"/>
    </location>
</feature>
<organism evidence="2 3">
    <name type="scientific">Halococcus saccharolyticus DSM 5350</name>
    <dbReference type="NCBI Taxonomy" id="1227455"/>
    <lineage>
        <taxon>Archaea</taxon>
        <taxon>Methanobacteriati</taxon>
        <taxon>Methanobacteriota</taxon>
        <taxon>Stenosarchaea group</taxon>
        <taxon>Halobacteria</taxon>
        <taxon>Halobacteriales</taxon>
        <taxon>Halococcaceae</taxon>
        <taxon>Halococcus</taxon>
    </lineage>
</organism>
<protein>
    <submittedName>
        <fullName evidence="2">Uncharacterized protein</fullName>
    </submittedName>
</protein>
<evidence type="ECO:0000313" key="3">
    <source>
        <dbReference type="Proteomes" id="UP000011669"/>
    </source>
</evidence>
<dbReference type="InParanoid" id="M0MLX6"/>
<accession>M0MLX6</accession>
<sequence>MTDDSEPISDDTTPGDSTPAGTECALCGTDLSPRDYPDCRAVLIDESGSDGDEETIRMVCADCWSGLDDELGDPSGSPSTRSA</sequence>
<name>M0MLX6_9EURY</name>
<comment type="caution">
    <text evidence="2">The sequence shown here is derived from an EMBL/GenBank/DDBJ whole genome shotgun (WGS) entry which is preliminary data.</text>
</comment>
<dbReference type="AlphaFoldDB" id="M0MLX6"/>
<evidence type="ECO:0000313" key="2">
    <source>
        <dbReference type="EMBL" id="EMA46661.1"/>
    </source>
</evidence>